<keyword evidence="6" id="KW-0067">ATP-binding</keyword>
<dbReference type="GO" id="GO:0046872">
    <property type="term" value="F:metal ion binding"/>
    <property type="evidence" value="ECO:0007669"/>
    <property type="project" value="UniProtKB-KW"/>
</dbReference>
<dbReference type="FunFam" id="3.30.1330.10:FF:000003">
    <property type="entry name" value="Selenide, water dikinase"/>
    <property type="match status" value="1"/>
</dbReference>
<dbReference type="AlphaFoldDB" id="A0A382BC64"/>
<evidence type="ECO:0000256" key="7">
    <source>
        <dbReference type="ARBA" id="ARBA00022842"/>
    </source>
</evidence>
<keyword evidence="8" id="KW-0711">Selenium</keyword>
<name>A0A382BC64_9ZZZZ</name>
<proteinExistence type="inferred from homology"/>
<gene>
    <name evidence="10" type="ORF">METZ01_LOCUS163661</name>
</gene>
<accession>A0A382BC64</accession>
<evidence type="ECO:0000256" key="8">
    <source>
        <dbReference type="ARBA" id="ARBA00023266"/>
    </source>
</evidence>
<keyword evidence="7" id="KW-0460">Magnesium</keyword>
<dbReference type="InterPro" id="IPR036676">
    <property type="entry name" value="PurM-like_C_sf"/>
</dbReference>
<dbReference type="Gene3D" id="3.90.650.10">
    <property type="entry name" value="PurM-like C-terminal domain"/>
    <property type="match status" value="1"/>
</dbReference>
<dbReference type="SUPFAM" id="SSF55326">
    <property type="entry name" value="PurM N-terminal domain-like"/>
    <property type="match status" value="1"/>
</dbReference>
<dbReference type="NCBIfam" id="TIGR00476">
    <property type="entry name" value="selD"/>
    <property type="match status" value="1"/>
</dbReference>
<dbReference type="InterPro" id="IPR016188">
    <property type="entry name" value="PurM-like_N"/>
</dbReference>
<evidence type="ECO:0000256" key="1">
    <source>
        <dbReference type="ARBA" id="ARBA00008026"/>
    </source>
</evidence>
<dbReference type="Pfam" id="PF00586">
    <property type="entry name" value="AIRS"/>
    <property type="match status" value="1"/>
</dbReference>
<evidence type="ECO:0000256" key="6">
    <source>
        <dbReference type="ARBA" id="ARBA00022840"/>
    </source>
</evidence>
<dbReference type="PANTHER" id="PTHR10256:SF0">
    <property type="entry name" value="INACTIVE SELENIDE, WATER DIKINASE-LIKE PROTEIN-RELATED"/>
    <property type="match status" value="1"/>
</dbReference>
<dbReference type="GO" id="GO:0004756">
    <property type="term" value="F:selenide, water dikinase activity"/>
    <property type="evidence" value="ECO:0007669"/>
    <property type="project" value="TreeGrafter"/>
</dbReference>
<dbReference type="Gene3D" id="3.30.1330.10">
    <property type="entry name" value="PurM-like, N-terminal domain"/>
    <property type="match status" value="1"/>
</dbReference>
<keyword evidence="4" id="KW-0547">Nucleotide-binding</keyword>
<organism evidence="10">
    <name type="scientific">marine metagenome</name>
    <dbReference type="NCBI Taxonomy" id="408172"/>
    <lineage>
        <taxon>unclassified sequences</taxon>
        <taxon>metagenomes</taxon>
        <taxon>ecological metagenomes</taxon>
    </lineage>
</organism>
<protein>
    <recommendedName>
        <fullName evidence="9">PurM-like N-terminal domain-containing protein</fullName>
    </recommendedName>
</protein>
<evidence type="ECO:0000313" key="10">
    <source>
        <dbReference type="EMBL" id="SVB10807.1"/>
    </source>
</evidence>
<evidence type="ECO:0000259" key="9">
    <source>
        <dbReference type="Pfam" id="PF00586"/>
    </source>
</evidence>
<feature type="domain" description="PurM-like N-terminal" evidence="9">
    <location>
        <begin position="15"/>
        <end position="122"/>
    </location>
</feature>
<evidence type="ECO:0000256" key="2">
    <source>
        <dbReference type="ARBA" id="ARBA00022679"/>
    </source>
</evidence>
<dbReference type="GO" id="GO:0005737">
    <property type="term" value="C:cytoplasm"/>
    <property type="evidence" value="ECO:0007669"/>
    <property type="project" value="TreeGrafter"/>
</dbReference>
<keyword evidence="2" id="KW-0808">Transferase</keyword>
<keyword evidence="5" id="KW-0418">Kinase</keyword>
<dbReference type="InterPro" id="IPR004536">
    <property type="entry name" value="SPS/SelD"/>
</dbReference>
<reference evidence="10" key="1">
    <citation type="submission" date="2018-05" db="EMBL/GenBank/DDBJ databases">
        <authorList>
            <person name="Lanie J.A."/>
            <person name="Ng W.-L."/>
            <person name="Kazmierczak K.M."/>
            <person name="Andrzejewski T.M."/>
            <person name="Davidsen T.M."/>
            <person name="Wayne K.J."/>
            <person name="Tettelin H."/>
            <person name="Glass J.I."/>
            <person name="Rusch D."/>
            <person name="Podicherti R."/>
            <person name="Tsui H.-C.T."/>
            <person name="Winkler M.E."/>
        </authorList>
    </citation>
    <scope>NUCLEOTIDE SEQUENCE</scope>
</reference>
<dbReference type="InterPro" id="IPR036921">
    <property type="entry name" value="PurM-like_N_sf"/>
</dbReference>
<dbReference type="SUPFAM" id="SSF56042">
    <property type="entry name" value="PurM C-terminal domain-like"/>
    <property type="match status" value="1"/>
</dbReference>
<dbReference type="PANTHER" id="PTHR10256">
    <property type="entry name" value="SELENIDE, WATER DIKINASE"/>
    <property type="match status" value="1"/>
</dbReference>
<evidence type="ECO:0000256" key="3">
    <source>
        <dbReference type="ARBA" id="ARBA00022723"/>
    </source>
</evidence>
<dbReference type="EMBL" id="UINC01028932">
    <property type="protein sequence ID" value="SVB10807.1"/>
    <property type="molecule type" value="Genomic_DNA"/>
</dbReference>
<comment type="similarity">
    <text evidence="1">Belongs to the selenophosphate synthase 1 family. Class I subfamily.</text>
</comment>
<dbReference type="GO" id="GO:0016260">
    <property type="term" value="P:selenocysteine biosynthetic process"/>
    <property type="evidence" value="ECO:0007669"/>
    <property type="project" value="TreeGrafter"/>
</dbReference>
<feature type="non-terminal residue" evidence="10">
    <location>
        <position position="1"/>
    </location>
</feature>
<evidence type="ECO:0000256" key="5">
    <source>
        <dbReference type="ARBA" id="ARBA00022777"/>
    </source>
</evidence>
<evidence type="ECO:0000256" key="4">
    <source>
        <dbReference type="ARBA" id="ARBA00022741"/>
    </source>
</evidence>
<keyword evidence="3" id="KW-0479">Metal-binding</keyword>
<dbReference type="GO" id="GO:0005524">
    <property type="term" value="F:ATP binding"/>
    <property type="evidence" value="ECO:0007669"/>
    <property type="project" value="UniProtKB-KW"/>
</dbReference>
<sequence>LISDERVIVGFNGHDDAAVVRLDDGKLLVQTVDFFTPIVDDPYQFGQIAAANSLSDIYAMGAKPIFALNIVGFPINVLPNEILTTILQGGADKAKEAGIPTVGGHSVDDKEPKYGLVVTGEVEEKNIVTNKSATPGDVLVLTKPLGIGIIATAIKKGVVKNDVIRAAVESMSALNELASIIMV</sequence>
<feature type="non-terminal residue" evidence="10">
    <location>
        <position position="183"/>
    </location>
</feature>